<comment type="caution">
    <text evidence="1">The sequence shown here is derived from an EMBL/GenBank/DDBJ whole genome shotgun (WGS) entry which is preliminary data.</text>
</comment>
<dbReference type="InterPro" id="IPR016181">
    <property type="entry name" value="Acyl_CoA_acyltransferase"/>
</dbReference>
<dbReference type="Gene3D" id="3.40.630.30">
    <property type="match status" value="1"/>
</dbReference>
<proteinExistence type="predicted"/>
<evidence type="ECO:0000313" key="1">
    <source>
        <dbReference type="EMBL" id="KAB3540942.1"/>
    </source>
</evidence>
<dbReference type="EMBL" id="WBZC01000001">
    <property type="protein sequence ID" value="KAB3540942.1"/>
    <property type="molecule type" value="Genomic_DNA"/>
</dbReference>
<keyword evidence="2" id="KW-1185">Reference proteome</keyword>
<protein>
    <submittedName>
        <fullName evidence="1">GNAT family N-acetyltransferase</fullName>
    </submittedName>
</protein>
<accession>A0A6I0FL73</accession>
<organism evidence="1 2">
    <name type="scientific">Alkaliphilus pronyensis</name>
    <dbReference type="NCBI Taxonomy" id="1482732"/>
    <lineage>
        <taxon>Bacteria</taxon>
        <taxon>Bacillati</taxon>
        <taxon>Bacillota</taxon>
        <taxon>Clostridia</taxon>
        <taxon>Peptostreptococcales</taxon>
        <taxon>Natronincolaceae</taxon>
        <taxon>Alkaliphilus</taxon>
    </lineage>
</organism>
<dbReference type="SUPFAM" id="SSF55729">
    <property type="entry name" value="Acyl-CoA N-acyltransferases (Nat)"/>
    <property type="match status" value="1"/>
</dbReference>
<dbReference type="AlphaFoldDB" id="A0A6I0FL73"/>
<dbReference type="OrthoDB" id="6382410at2"/>
<sequence length="104" mass="12263">MFQIEKIGYDKLEILLSMYREKAEWLIKIGQPMWNTKFLEKKEFIKKYNDPDCFIGYINNIPIGGFILVKSNDFFWGPNSHLGAYYINKIVVKKEYTGQGNAEK</sequence>
<dbReference type="RefSeq" id="WP_151859529.1">
    <property type="nucleotide sequence ID" value="NZ_WBZC01000001.1"/>
</dbReference>
<dbReference type="GO" id="GO:0016740">
    <property type="term" value="F:transferase activity"/>
    <property type="evidence" value="ECO:0007669"/>
    <property type="project" value="UniProtKB-KW"/>
</dbReference>
<gene>
    <name evidence="1" type="ORF">F8154_00010</name>
</gene>
<keyword evidence="1" id="KW-0808">Transferase</keyword>
<name>A0A6I0FL73_9FIRM</name>
<dbReference type="Proteomes" id="UP000432715">
    <property type="component" value="Unassembled WGS sequence"/>
</dbReference>
<evidence type="ECO:0000313" key="2">
    <source>
        <dbReference type="Proteomes" id="UP000432715"/>
    </source>
</evidence>
<reference evidence="1 2" key="1">
    <citation type="submission" date="2019-10" db="EMBL/GenBank/DDBJ databases">
        <title>Alkaliphilus serpentinus sp. nov. and Alkaliphilus pronyensis sp. nov., two novel anaerobic alkaliphilic species isolated from the serpentinized-hosted hydrothermal field of the Prony Bay (New Caledonia).</title>
        <authorList>
            <person name="Postec A."/>
        </authorList>
    </citation>
    <scope>NUCLEOTIDE SEQUENCE [LARGE SCALE GENOMIC DNA]</scope>
    <source>
        <strain evidence="1 2">LacV</strain>
    </source>
</reference>